<dbReference type="InterPro" id="IPR038005">
    <property type="entry name" value="RX-like_CC"/>
</dbReference>
<organism evidence="11 12">
    <name type="scientific">Lolium multiflorum</name>
    <name type="common">Italian ryegrass</name>
    <name type="synonym">Lolium perenne subsp. multiflorum</name>
    <dbReference type="NCBI Taxonomy" id="4521"/>
    <lineage>
        <taxon>Eukaryota</taxon>
        <taxon>Viridiplantae</taxon>
        <taxon>Streptophyta</taxon>
        <taxon>Embryophyta</taxon>
        <taxon>Tracheophyta</taxon>
        <taxon>Spermatophyta</taxon>
        <taxon>Magnoliopsida</taxon>
        <taxon>Liliopsida</taxon>
        <taxon>Poales</taxon>
        <taxon>Poaceae</taxon>
        <taxon>BOP clade</taxon>
        <taxon>Pooideae</taxon>
        <taxon>Poodae</taxon>
        <taxon>Poeae</taxon>
        <taxon>Poeae Chloroplast Group 2 (Poeae type)</taxon>
        <taxon>Loliodinae</taxon>
        <taxon>Loliinae</taxon>
        <taxon>Lolium</taxon>
    </lineage>
</organism>
<dbReference type="InterPro" id="IPR058922">
    <property type="entry name" value="WHD_DRP"/>
</dbReference>
<keyword evidence="2" id="KW-0433">Leucine-rich repeat</keyword>
<dbReference type="PANTHER" id="PTHR23155:SF1230">
    <property type="entry name" value="OS09G0517200 PROTEIN"/>
    <property type="match status" value="1"/>
</dbReference>
<dbReference type="Pfam" id="PF23598">
    <property type="entry name" value="LRR_14"/>
    <property type="match status" value="2"/>
</dbReference>
<dbReference type="InterPro" id="IPR032675">
    <property type="entry name" value="LRR_dom_sf"/>
</dbReference>
<gene>
    <name evidence="11" type="ORF">QYE76_065022</name>
</gene>
<keyword evidence="3" id="KW-0677">Repeat</keyword>
<dbReference type="Pfam" id="PF18052">
    <property type="entry name" value="Rx_N"/>
    <property type="match status" value="1"/>
</dbReference>
<evidence type="ECO:0000256" key="3">
    <source>
        <dbReference type="ARBA" id="ARBA00022737"/>
    </source>
</evidence>
<evidence type="ECO:0000256" key="5">
    <source>
        <dbReference type="ARBA" id="ARBA00022821"/>
    </source>
</evidence>
<dbReference type="InterPro" id="IPR055414">
    <property type="entry name" value="LRR_R13L4/SHOC2-like"/>
</dbReference>
<dbReference type="SUPFAM" id="SSF52540">
    <property type="entry name" value="P-loop containing nucleoside triphosphate hydrolases"/>
    <property type="match status" value="1"/>
</dbReference>
<dbReference type="AlphaFoldDB" id="A0AAD8SA99"/>
<evidence type="ECO:0000259" key="9">
    <source>
        <dbReference type="Pfam" id="PF23559"/>
    </source>
</evidence>
<keyword evidence="6" id="KW-0175">Coiled coil</keyword>
<dbReference type="GO" id="GO:0043531">
    <property type="term" value="F:ADP binding"/>
    <property type="evidence" value="ECO:0007669"/>
    <property type="project" value="InterPro"/>
</dbReference>
<evidence type="ECO:0000256" key="1">
    <source>
        <dbReference type="ARBA" id="ARBA00008894"/>
    </source>
</evidence>
<comment type="caution">
    <text evidence="11">The sequence shown here is derived from an EMBL/GenBank/DDBJ whole genome shotgun (WGS) entry which is preliminary data.</text>
</comment>
<dbReference type="PANTHER" id="PTHR23155">
    <property type="entry name" value="DISEASE RESISTANCE PROTEIN RP"/>
    <property type="match status" value="1"/>
</dbReference>
<feature type="domain" description="Disease resistance protein winged helix" evidence="9">
    <location>
        <begin position="441"/>
        <end position="496"/>
    </location>
</feature>
<dbReference type="InterPro" id="IPR041118">
    <property type="entry name" value="Rx_N"/>
</dbReference>
<dbReference type="CDD" id="cd14798">
    <property type="entry name" value="RX-CC_like"/>
    <property type="match status" value="1"/>
</dbReference>
<feature type="domain" description="Disease resistance R13L4/SHOC-2-like LRR" evidence="10">
    <location>
        <begin position="563"/>
        <end position="661"/>
    </location>
</feature>
<comment type="similarity">
    <text evidence="1">Belongs to the disease resistance NB-LRR family.</text>
</comment>
<evidence type="ECO:0000259" key="7">
    <source>
        <dbReference type="Pfam" id="PF00931"/>
    </source>
</evidence>
<feature type="domain" description="Disease resistance N-terminal" evidence="8">
    <location>
        <begin position="13"/>
        <end position="97"/>
    </location>
</feature>
<dbReference type="Gene3D" id="1.10.10.10">
    <property type="entry name" value="Winged helix-like DNA-binding domain superfamily/Winged helix DNA-binding domain"/>
    <property type="match status" value="1"/>
</dbReference>
<sequence length="1020" mass="115242">MEATAVSLARSVLDGVLSSAGSAVADEVARLLGVPREVEFIRNELEMMQSFLRVASARPDAAARNDTVRTWVKQVRDLAYDVEDCLFDFALYSTTAASSWSRWLPDSLAARHSIAQRIRDLKHSVEELNKRNLRYYVLADPRAVGVADADVVQLQLQQPLLPYHDVLSATELAFQEWEIIGRSSEKDKLIKELISGGDGSALAVVSVWGMGGMGKSSLVSMVRNDPELLDAYDCSAWVTVPHPLDNTDEFMRRLRKQLGLGAAAYDDDDDDIKEHLKEKRYLIIVDDLLKRDEWDQVRPKLFNFQNAKGSRVIVTTRRKDVALYCAGEVHDHVYELKPLGDKESRNLLCKKVYKTTKCSLPAALEEETKCILERCRGLPLAISTIGGLLANRPKTSMEWMKLHEHFGAELESDLRNITNVIVSSYDGLPYHLKSIFLYLCIFPQNCDIRCNRLLRRWMAEGYIAKNRDMPVEEVAERFYNELMNRSMIQPSKKKKKIIPSFGVGRSTIHSMLLQIILPKAIEENQLFLIEKQCNGVPQSKIRHLVVSRWNKDKKLENINLSYIRSLTVFGDCPVSLISPKMRLLRVLDLEDTTDVKNEDLRHIGNLYHLRYLSLRGKNISRLPSSLQNLRYLETLDIQGTKVTQLPRGIVKLEKLRYILAGVNFSKDLLQKVAQVEMDNQKTTLMGNMAAFQCCNCSEISNRYQLSVKAPKGIEKLRNLHMLGAFNVGRGHGVARRLEHLTDLQRLGVTVTGLSEKGSQELCHSIGKLGRLQRLEVRSHSLEFLAKMDESATPKHLASLKLLGNLSLLPKWIASLNDLTKVRLLGTKLEQGQVDILGNLRSLAFLGLWEKSYIGESLCFCTSKFPKLKFLDIDGLQKIKLVMVQEPEVKFLNIDGQDKIEIKVHAMPELEQLWVQNCRALSDSADALSGIPHLVNLNELVVKQCGEKEKLIETLQWQISQWQVSLHKKRPKFFIGKIILPASSQPNTSAAAGLLNFLPVPTSNWVLMAAGEIRGALLRST</sequence>
<dbReference type="Proteomes" id="UP001231189">
    <property type="component" value="Unassembled WGS sequence"/>
</dbReference>
<dbReference type="Gene3D" id="3.80.10.10">
    <property type="entry name" value="Ribonuclease Inhibitor"/>
    <property type="match status" value="1"/>
</dbReference>
<evidence type="ECO:0000256" key="6">
    <source>
        <dbReference type="ARBA" id="ARBA00023054"/>
    </source>
</evidence>
<dbReference type="Gene3D" id="1.20.5.4130">
    <property type="match status" value="1"/>
</dbReference>
<dbReference type="EMBL" id="JAUUTY010000004">
    <property type="protein sequence ID" value="KAK1647217.1"/>
    <property type="molecule type" value="Genomic_DNA"/>
</dbReference>
<evidence type="ECO:0000313" key="11">
    <source>
        <dbReference type="EMBL" id="KAK1647217.1"/>
    </source>
</evidence>
<keyword evidence="4" id="KW-0547">Nucleotide-binding</keyword>
<dbReference type="InterPro" id="IPR027417">
    <property type="entry name" value="P-loop_NTPase"/>
</dbReference>
<dbReference type="Gene3D" id="1.10.8.430">
    <property type="entry name" value="Helical domain of apoptotic protease-activating factors"/>
    <property type="match status" value="1"/>
</dbReference>
<dbReference type="InterPro" id="IPR042197">
    <property type="entry name" value="Apaf_helical"/>
</dbReference>
<accession>A0AAD8SA99</accession>
<dbReference type="Pfam" id="PF00931">
    <property type="entry name" value="NB-ARC"/>
    <property type="match status" value="1"/>
</dbReference>
<name>A0AAD8SA99_LOLMU</name>
<feature type="domain" description="Disease resistance R13L4/SHOC-2-like LRR" evidence="10">
    <location>
        <begin position="706"/>
        <end position="971"/>
    </location>
</feature>
<evidence type="ECO:0000256" key="4">
    <source>
        <dbReference type="ARBA" id="ARBA00022741"/>
    </source>
</evidence>
<evidence type="ECO:0000259" key="10">
    <source>
        <dbReference type="Pfam" id="PF23598"/>
    </source>
</evidence>
<dbReference type="InterPro" id="IPR044974">
    <property type="entry name" value="Disease_R_plants"/>
</dbReference>
<feature type="domain" description="NB-ARC" evidence="7">
    <location>
        <begin position="184"/>
        <end position="356"/>
    </location>
</feature>
<keyword evidence="12" id="KW-1185">Reference proteome</keyword>
<evidence type="ECO:0000313" key="12">
    <source>
        <dbReference type="Proteomes" id="UP001231189"/>
    </source>
</evidence>
<evidence type="ECO:0000256" key="2">
    <source>
        <dbReference type="ARBA" id="ARBA00022614"/>
    </source>
</evidence>
<dbReference type="GO" id="GO:0098542">
    <property type="term" value="P:defense response to other organism"/>
    <property type="evidence" value="ECO:0007669"/>
    <property type="project" value="TreeGrafter"/>
</dbReference>
<reference evidence="11" key="1">
    <citation type="submission" date="2023-07" db="EMBL/GenBank/DDBJ databases">
        <title>A chromosome-level genome assembly of Lolium multiflorum.</title>
        <authorList>
            <person name="Chen Y."/>
            <person name="Copetti D."/>
            <person name="Kolliker R."/>
            <person name="Studer B."/>
        </authorList>
    </citation>
    <scope>NUCLEOTIDE SEQUENCE</scope>
    <source>
        <strain evidence="11">02402/16</strain>
        <tissue evidence="11">Leaf</tissue>
    </source>
</reference>
<dbReference type="Gene3D" id="3.40.50.300">
    <property type="entry name" value="P-loop containing nucleotide triphosphate hydrolases"/>
    <property type="match status" value="1"/>
</dbReference>
<proteinExistence type="inferred from homology"/>
<dbReference type="InterPro" id="IPR002182">
    <property type="entry name" value="NB-ARC"/>
</dbReference>
<dbReference type="SUPFAM" id="SSF52047">
    <property type="entry name" value="RNI-like"/>
    <property type="match status" value="1"/>
</dbReference>
<dbReference type="InterPro" id="IPR036388">
    <property type="entry name" value="WH-like_DNA-bd_sf"/>
</dbReference>
<dbReference type="PRINTS" id="PR00364">
    <property type="entry name" value="DISEASERSIST"/>
</dbReference>
<keyword evidence="5" id="KW-0611">Plant defense</keyword>
<protein>
    <submittedName>
        <fullName evidence="11">Uncharacterized protein</fullName>
    </submittedName>
</protein>
<evidence type="ECO:0000259" key="8">
    <source>
        <dbReference type="Pfam" id="PF18052"/>
    </source>
</evidence>
<dbReference type="Pfam" id="PF23559">
    <property type="entry name" value="WHD_DRP"/>
    <property type="match status" value="1"/>
</dbReference>